<dbReference type="AlphaFoldDB" id="A0AAF0UFF2"/>
<protein>
    <submittedName>
        <fullName evidence="1">Uncharacterized protein</fullName>
    </submittedName>
</protein>
<accession>A0AAF0UFF2</accession>
<sequence length="55" mass="6410">FRLSLIQQPNFQREYLTHTNSESRKLGGVGKIIPRYFLPYLEVPLTHPEPKVMAV</sequence>
<evidence type="ECO:0000313" key="2">
    <source>
        <dbReference type="Proteomes" id="UP001234989"/>
    </source>
</evidence>
<dbReference type="Proteomes" id="UP001234989">
    <property type="component" value="Chromosome 9"/>
</dbReference>
<proteinExistence type="predicted"/>
<feature type="non-terminal residue" evidence="1">
    <location>
        <position position="1"/>
    </location>
</feature>
<keyword evidence="2" id="KW-1185">Reference proteome</keyword>
<dbReference type="EMBL" id="CP133620">
    <property type="protein sequence ID" value="WMV44790.1"/>
    <property type="molecule type" value="Genomic_DNA"/>
</dbReference>
<reference evidence="1" key="1">
    <citation type="submission" date="2023-08" db="EMBL/GenBank/DDBJ databases">
        <title>A de novo genome assembly of Solanum verrucosum Schlechtendal, a Mexican diploid species geographically isolated from the other diploid A-genome species in potato relatives.</title>
        <authorList>
            <person name="Hosaka K."/>
        </authorList>
    </citation>
    <scope>NUCLEOTIDE SEQUENCE</scope>
    <source>
        <tissue evidence="1">Young leaves</tissue>
    </source>
</reference>
<gene>
    <name evidence="1" type="ORF">MTR67_038175</name>
</gene>
<organism evidence="1 2">
    <name type="scientific">Solanum verrucosum</name>
    <dbReference type="NCBI Taxonomy" id="315347"/>
    <lineage>
        <taxon>Eukaryota</taxon>
        <taxon>Viridiplantae</taxon>
        <taxon>Streptophyta</taxon>
        <taxon>Embryophyta</taxon>
        <taxon>Tracheophyta</taxon>
        <taxon>Spermatophyta</taxon>
        <taxon>Magnoliopsida</taxon>
        <taxon>eudicotyledons</taxon>
        <taxon>Gunneridae</taxon>
        <taxon>Pentapetalae</taxon>
        <taxon>asterids</taxon>
        <taxon>lamiids</taxon>
        <taxon>Solanales</taxon>
        <taxon>Solanaceae</taxon>
        <taxon>Solanoideae</taxon>
        <taxon>Solaneae</taxon>
        <taxon>Solanum</taxon>
    </lineage>
</organism>
<evidence type="ECO:0000313" key="1">
    <source>
        <dbReference type="EMBL" id="WMV44790.1"/>
    </source>
</evidence>
<name>A0AAF0UFF2_SOLVR</name>